<keyword evidence="2 5" id="KW-0812">Transmembrane</keyword>
<reference evidence="8" key="1">
    <citation type="submission" date="2022-11" db="UniProtKB">
        <authorList>
            <consortium name="WormBaseParasite"/>
        </authorList>
    </citation>
    <scope>IDENTIFICATION</scope>
</reference>
<sequence length="310" mass="33664">MVTYLQLVISDIYLIVMGLISAWGNGMIVLLFVKTKYLRANHSMYIVTALCGADVISGASEVAYGVVLFNGLYPNRTANYTPGEMMAATATCAFGMKTSIILSIAMAWDRLCALVWPFEYIKLNIKKRALAALLLAIAWGLADNVFAILTYDFQMYHPGCATGGCFQAPLWNTWFSFSTAVLNVLVISISITFTVKLGKYLTSVGPIQSQICDPKDKASFMETNIVALCLLLSTSLLIGLPQLLITLSSNTGMDIHVRLGPFAAAGATTNGVCNLIFCVWMNKNVNRALRQLLTKQAITLPADVLPTSTS</sequence>
<feature type="transmembrane region" description="Helical" evidence="5">
    <location>
        <begin position="225"/>
        <end position="247"/>
    </location>
</feature>
<evidence type="ECO:0000256" key="1">
    <source>
        <dbReference type="ARBA" id="ARBA00004370"/>
    </source>
</evidence>
<proteinExistence type="predicted"/>
<dbReference type="InterPro" id="IPR000276">
    <property type="entry name" value="GPCR_Rhodpsn"/>
</dbReference>
<dbReference type="GO" id="GO:0004930">
    <property type="term" value="F:G protein-coupled receptor activity"/>
    <property type="evidence" value="ECO:0007669"/>
    <property type="project" value="InterPro"/>
</dbReference>
<dbReference type="PANTHER" id="PTHR46955:SF3">
    <property type="entry name" value="G_PROTEIN_RECEP_F1_2 DOMAIN-CONTAINING PROTEIN"/>
    <property type="match status" value="1"/>
</dbReference>
<accession>A0A914X1Y5</accession>
<evidence type="ECO:0000259" key="6">
    <source>
        <dbReference type="PROSITE" id="PS50262"/>
    </source>
</evidence>
<dbReference type="InterPro" id="IPR019424">
    <property type="entry name" value="7TM_GPCR_Srsx"/>
</dbReference>
<dbReference type="WBParaSite" id="PSAMB.scaffold568size46963.g6921.t1">
    <property type="protein sequence ID" value="PSAMB.scaffold568size46963.g6921.t1"/>
    <property type="gene ID" value="PSAMB.scaffold568size46963.g6921"/>
</dbReference>
<feature type="transmembrane region" description="Helical" evidence="5">
    <location>
        <begin position="45"/>
        <end position="73"/>
    </location>
</feature>
<feature type="transmembrane region" description="Helical" evidence="5">
    <location>
        <begin position="129"/>
        <end position="151"/>
    </location>
</feature>
<dbReference type="SUPFAM" id="SSF81321">
    <property type="entry name" value="Family A G protein-coupled receptor-like"/>
    <property type="match status" value="1"/>
</dbReference>
<name>A0A914X1Y5_9BILA</name>
<evidence type="ECO:0000313" key="8">
    <source>
        <dbReference type="WBParaSite" id="PSAMB.scaffold568size46963.g6921.t1"/>
    </source>
</evidence>
<keyword evidence="3 5" id="KW-1133">Transmembrane helix</keyword>
<evidence type="ECO:0000256" key="4">
    <source>
        <dbReference type="ARBA" id="ARBA00023136"/>
    </source>
</evidence>
<evidence type="ECO:0000313" key="7">
    <source>
        <dbReference type="Proteomes" id="UP000887566"/>
    </source>
</evidence>
<dbReference type="AlphaFoldDB" id="A0A914X1Y5"/>
<dbReference type="GO" id="GO:0016020">
    <property type="term" value="C:membrane"/>
    <property type="evidence" value="ECO:0007669"/>
    <property type="project" value="UniProtKB-SubCell"/>
</dbReference>
<protein>
    <submittedName>
        <fullName evidence="8">G-protein coupled receptors family 1 profile domain-containing protein</fullName>
    </submittedName>
</protein>
<dbReference type="CDD" id="cd00637">
    <property type="entry name" value="7tm_classA_rhodopsin-like"/>
    <property type="match status" value="1"/>
</dbReference>
<feature type="transmembrane region" description="Helical" evidence="5">
    <location>
        <begin position="85"/>
        <end position="108"/>
    </location>
</feature>
<comment type="subcellular location">
    <subcellularLocation>
        <location evidence="1">Membrane</location>
    </subcellularLocation>
</comment>
<dbReference type="InterPro" id="IPR052322">
    <property type="entry name" value="Mito_rRNA_Mtase_NSUN4"/>
</dbReference>
<keyword evidence="4 5" id="KW-0472">Membrane</keyword>
<dbReference type="Gene3D" id="1.20.1070.10">
    <property type="entry name" value="Rhodopsin 7-helix transmembrane proteins"/>
    <property type="match status" value="1"/>
</dbReference>
<evidence type="ECO:0000256" key="3">
    <source>
        <dbReference type="ARBA" id="ARBA00022989"/>
    </source>
</evidence>
<dbReference type="PROSITE" id="PS50262">
    <property type="entry name" value="G_PROTEIN_RECEP_F1_2"/>
    <property type="match status" value="1"/>
</dbReference>
<evidence type="ECO:0000256" key="2">
    <source>
        <dbReference type="ARBA" id="ARBA00022692"/>
    </source>
</evidence>
<dbReference type="Proteomes" id="UP000887566">
    <property type="component" value="Unplaced"/>
</dbReference>
<dbReference type="Pfam" id="PF10320">
    <property type="entry name" value="7TM_GPCR_Srsx"/>
    <property type="match status" value="1"/>
</dbReference>
<dbReference type="SMART" id="SM01381">
    <property type="entry name" value="7TM_GPCR_Srsx"/>
    <property type="match status" value="1"/>
</dbReference>
<keyword evidence="7" id="KW-1185">Reference proteome</keyword>
<feature type="transmembrane region" description="Helical" evidence="5">
    <location>
        <begin position="259"/>
        <end position="280"/>
    </location>
</feature>
<feature type="transmembrane region" description="Helical" evidence="5">
    <location>
        <begin position="171"/>
        <end position="193"/>
    </location>
</feature>
<evidence type="ECO:0000256" key="5">
    <source>
        <dbReference type="SAM" id="Phobius"/>
    </source>
</evidence>
<dbReference type="PANTHER" id="PTHR46955">
    <property type="entry name" value="PROTEIN CBG01349-RELATED"/>
    <property type="match status" value="1"/>
</dbReference>
<feature type="domain" description="G-protein coupled receptors family 1 profile" evidence="6">
    <location>
        <begin position="24"/>
        <end position="142"/>
    </location>
</feature>
<feature type="transmembrane region" description="Helical" evidence="5">
    <location>
        <begin position="12"/>
        <end position="33"/>
    </location>
</feature>
<organism evidence="7 8">
    <name type="scientific">Plectus sambesii</name>
    <dbReference type="NCBI Taxonomy" id="2011161"/>
    <lineage>
        <taxon>Eukaryota</taxon>
        <taxon>Metazoa</taxon>
        <taxon>Ecdysozoa</taxon>
        <taxon>Nematoda</taxon>
        <taxon>Chromadorea</taxon>
        <taxon>Plectida</taxon>
        <taxon>Plectina</taxon>
        <taxon>Plectoidea</taxon>
        <taxon>Plectidae</taxon>
        <taxon>Plectus</taxon>
    </lineage>
</organism>
<dbReference type="InterPro" id="IPR017452">
    <property type="entry name" value="GPCR_Rhodpsn_7TM"/>
</dbReference>